<name>T0LCM1_9MICR</name>
<evidence type="ECO:0000313" key="2">
    <source>
        <dbReference type="EMBL" id="EQB62063.1"/>
    </source>
</evidence>
<dbReference type="Proteomes" id="UP000053780">
    <property type="component" value="Unassembled WGS sequence"/>
</dbReference>
<keyword evidence="3" id="KW-1185">Reference proteome</keyword>
<dbReference type="AlphaFoldDB" id="T0LCM1"/>
<accession>T0LCM1</accession>
<gene>
    <name evidence="2" type="ORF">NAPIS_ORF00368</name>
</gene>
<dbReference type="VEuPathDB" id="MicrosporidiaDB:NAPIS_ORF00368"/>
<feature type="region of interest" description="Disordered" evidence="1">
    <location>
        <begin position="65"/>
        <end position="86"/>
    </location>
</feature>
<dbReference type="EMBL" id="KE647033">
    <property type="protein sequence ID" value="EQB62063.1"/>
    <property type="molecule type" value="Genomic_DNA"/>
</dbReference>
<evidence type="ECO:0000313" key="3">
    <source>
        <dbReference type="Proteomes" id="UP000053780"/>
    </source>
</evidence>
<feature type="region of interest" description="Disordered" evidence="1">
    <location>
        <begin position="1"/>
        <end position="48"/>
    </location>
</feature>
<organism evidence="2 3">
    <name type="scientific">Vairimorpha apis BRL 01</name>
    <dbReference type="NCBI Taxonomy" id="1037528"/>
    <lineage>
        <taxon>Eukaryota</taxon>
        <taxon>Fungi</taxon>
        <taxon>Fungi incertae sedis</taxon>
        <taxon>Microsporidia</taxon>
        <taxon>Nosematidae</taxon>
        <taxon>Vairimorpha</taxon>
    </lineage>
</organism>
<evidence type="ECO:0000256" key="1">
    <source>
        <dbReference type="SAM" id="MobiDB-lite"/>
    </source>
</evidence>
<proteinExistence type="predicted"/>
<protein>
    <submittedName>
        <fullName evidence="2">Uncharacterized protein</fullName>
    </submittedName>
</protein>
<sequence length="212" mass="24210">MGIFENKSSESSLTGSPYTSTSPTQSSKHSTDIVSSSPDISVDLEENDNNNEINLINKSMEKEIAQISSSSTSSPTSSSDEINISDKIHNKKYQRKHISSEAKHVFDEAKFNLEKLTLIDELDNQHIAPLVKNVKDNYEYALNVIKKPMNVIKNSRLKVNLWIVLCFYQKMIYLKIILKKVEEKELYATFLVQNLLTDLKIFLVLIIKMNHL</sequence>
<reference evidence="2 3" key="1">
    <citation type="journal article" date="2013" name="BMC Genomics">
        <title>Genome sequencing and comparative genomics of honey bee microsporidia, Nosema apis reveal novel insights into host-parasite interactions.</title>
        <authorList>
            <person name="Chen Yp."/>
            <person name="Pettis J.S."/>
            <person name="Zhao Y."/>
            <person name="Liu X."/>
            <person name="Tallon L.J."/>
            <person name="Sadzewicz L.D."/>
            <person name="Li R."/>
            <person name="Zheng H."/>
            <person name="Huang S."/>
            <person name="Zhang X."/>
            <person name="Hamilton M.C."/>
            <person name="Pernal S.F."/>
            <person name="Melathopoulos A.P."/>
            <person name="Yan X."/>
            <person name="Evans J.D."/>
        </authorList>
    </citation>
    <scope>NUCLEOTIDE SEQUENCE [LARGE SCALE GENOMIC DNA]</scope>
    <source>
        <strain evidence="2 3">BRL 01</strain>
    </source>
</reference>
<dbReference type="HOGENOM" id="CLU_1300034_0_0_1"/>
<feature type="compositionally biased region" description="Low complexity" evidence="1">
    <location>
        <begin position="11"/>
        <end position="41"/>
    </location>
</feature>
<feature type="compositionally biased region" description="Low complexity" evidence="1">
    <location>
        <begin position="68"/>
        <end position="79"/>
    </location>
</feature>